<evidence type="ECO:0000313" key="2">
    <source>
        <dbReference type="EMBL" id="KAH8029168.1"/>
    </source>
</evidence>
<proteinExistence type="predicted"/>
<feature type="transmembrane region" description="Helical" evidence="1">
    <location>
        <begin position="540"/>
        <end position="560"/>
    </location>
</feature>
<feature type="transmembrane region" description="Helical" evidence="1">
    <location>
        <begin position="116"/>
        <end position="138"/>
    </location>
</feature>
<name>A0A9J6E524_RHIMP</name>
<reference evidence="2" key="1">
    <citation type="journal article" date="2020" name="Cell">
        <title>Large-Scale Comparative Analyses of Tick Genomes Elucidate Their Genetic Diversity and Vector Capacities.</title>
        <authorList>
            <consortium name="Tick Genome and Microbiome Consortium (TIGMIC)"/>
            <person name="Jia N."/>
            <person name="Wang J."/>
            <person name="Shi W."/>
            <person name="Du L."/>
            <person name="Sun Y."/>
            <person name="Zhan W."/>
            <person name="Jiang J.F."/>
            <person name="Wang Q."/>
            <person name="Zhang B."/>
            <person name="Ji P."/>
            <person name="Bell-Sakyi L."/>
            <person name="Cui X.M."/>
            <person name="Yuan T.T."/>
            <person name="Jiang B.G."/>
            <person name="Yang W.F."/>
            <person name="Lam T.T."/>
            <person name="Chang Q.C."/>
            <person name="Ding S.J."/>
            <person name="Wang X.J."/>
            <person name="Zhu J.G."/>
            <person name="Ruan X.D."/>
            <person name="Zhao L."/>
            <person name="Wei J.T."/>
            <person name="Ye R.Z."/>
            <person name="Que T.C."/>
            <person name="Du C.H."/>
            <person name="Zhou Y.H."/>
            <person name="Cheng J.X."/>
            <person name="Dai P.F."/>
            <person name="Guo W.B."/>
            <person name="Han X.H."/>
            <person name="Huang E.J."/>
            <person name="Li L.F."/>
            <person name="Wei W."/>
            <person name="Gao Y.C."/>
            <person name="Liu J.Z."/>
            <person name="Shao H.Z."/>
            <person name="Wang X."/>
            <person name="Wang C.C."/>
            <person name="Yang T.C."/>
            <person name="Huo Q.B."/>
            <person name="Li W."/>
            <person name="Chen H.Y."/>
            <person name="Chen S.E."/>
            <person name="Zhou L.G."/>
            <person name="Ni X.B."/>
            <person name="Tian J.H."/>
            <person name="Sheng Y."/>
            <person name="Liu T."/>
            <person name="Pan Y.S."/>
            <person name="Xia L.Y."/>
            <person name="Li J."/>
            <person name="Zhao F."/>
            <person name="Cao W.C."/>
        </authorList>
    </citation>
    <scope>NUCLEOTIDE SEQUENCE</scope>
    <source>
        <strain evidence="2">Rmic-2018</strain>
    </source>
</reference>
<dbReference type="EMBL" id="JABSTU010000006">
    <property type="protein sequence ID" value="KAH8029168.1"/>
    <property type="molecule type" value="Genomic_DNA"/>
</dbReference>
<gene>
    <name evidence="2" type="ORF">HPB51_023714</name>
</gene>
<feature type="transmembrane region" description="Helical" evidence="1">
    <location>
        <begin position="86"/>
        <end position="104"/>
    </location>
</feature>
<feature type="transmembrane region" description="Helical" evidence="1">
    <location>
        <begin position="454"/>
        <end position="476"/>
    </location>
</feature>
<feature type="transmembrane region" description="Helical" evidence="1">
    <location>
        <begin position="158"/>
        <end position="188"/>
    </location>
</feature>
<organism evidence="2 3">
    <name type="scientific">Rhipicephalus microplus</name>
    <name type="common">Cattle tick</name>
    <name type="synonym">Boophilus microplus</name>
    <dbReference type="NCBI Taxonomy" id="6941"/>
    <lineage>
        <taxon>Eukaryota</taxon>
        <taxon>Metazoa</taxon>
        <taxon>Ecdysozoa</taxon>
        <taxon>Arthropoda</taxon>
        <taxon>Chelicerata</taxon>
        <taxon>Arachnida</taxon>
        <taxon>Acari</taxon>
        <taxon>Parasitiformes</taxon>
        <taxon>Ixodida</taxon>
        <taxon>Ixodoidea</taxon>
        <taxon>Ixodidae</taxon>
        <taxon>Rhipicephalinae</taxon>
        <taxon>Rhipicephalus</taxon>
        <taxon>Boophilus</taxon>
    </lineage>
</organism>
<dbReference type="VEuPathDB" id="VectorBase:LOC119167855"/>
<keyword evidence="1" id="KW-0812">Transmembrane</keyword>
<dbReference type="VEuPathDB" id="VectorBase:LOC119168194"/>
<evidence type="ECO:0000256" key="1">
    <source>
        <dbReference type="SAM" id="Phobius"/>
    </source>
</evidence>
<keyword evidence="1" id="KW-0472">Membrane</keyword>
<feature type="transmembrane region" description="Helical" evidence="1">
    <location>
        <begin position="209"/>
        <end position="230"/>
    </location>
</feature>
<evidence type="ECO:0000313" key="3">
    <source>
        <dbReference type="Proteomes" id="UP000821866"/>
    </source>
</evidence>
<sequence length="602" mass="66120">MATPDQPQTEAVPPLADEKWVMLQDSDDAAKEVLLEEQDGDAVGDEKSLEGSVDGQQSAFDPREFLCWCRSAWQDLPICNDRWDAIRPYVLGVAVTLNTVLHFLTEMAVRGELTTLHVLLTCLGNFTMAVFCTAVFSYTTRFISLLAAKASAVKRLEVNALLVGLLVANVVVLLAACFAGLYEVIAGFKVFALARREKLFEWYLQLPMDVVRGPALVAAVVLVPALVLLMKADVASTYRSFVLHGQDAKELCTSKKRRLDPLKSEPKKVPIMVVCFLVLVVIIKMMIPTRASSSAVIIIARRGRVRASLLTIWSLESSDLDVATSENRSPQGRRQAHVMAASNHHEAEVVPSAAAEQWVLLRRDGDAGREQLLEEQNGDTGKNTPNATEGLGSAVDAEKGWLRSAWNDVSIRNALWNDRRRHVLLATVCANTVFHVLAVWQAEYGPLQALFSCLKHFTTATQCAAVFSMATKFLSLTALKPSPPLKKGQWNYKSGDLVLVNAMILLAACFACTYEVRVGIREARPGENFAWPLQMLADMTRVQVLAGSVVLTNVLVVLMGGRSEGGRFALTPTASERSGNNLSPNTARTFRTHLQTHAIRYC</sequence>
<keyword evidence="3" id="KW-1185">Reference proteome</keyword>
<keyword evidence="1" id="KW-1133">Transmembrane helix</keyword>
<protein>
    <submittedName>
        <fullName evidence="2">Uncharacterized protein</fullName>
    </submittedName>
</protein>
<feature type="transmembrane region" description="Helical" evidence="1">
    <location>
        <begin position="422"/>
        <end position="442"/>
    </location>
</feature>
<comment type="caution">
    <text evidence="2">The sequence shown here is derived from an EMBL/GenBank/DDBJ whole genome shotgun (WGS) entry which is preliminary data.</text>
</comment>
<dbReference type="Proteomes" id="UP000821866">
    <property type="component" value="Chromosome 4"/>
</dbReference>
<feature type="transmembrane region" description="Helical" evidence="1">
    <location>
        <begin position="497"/>
        <end position="520"/>
    </location>
</feature>
<accession>A0A9J6E524</accession>
<reference evidence="2" key="2">
    <citation type="submission" date="2021-09" db="EMBL/GenBank/DDBJ databases">
        <authorList>
            <person name="Jia N."/>
            <person name="Wang J."/>
            <person name="Shi W."/>
            <person name="Du L."/>
            <person name="Sun Y."/>
            <person name="Zhan W."/>
            <person name="Jiang J."/>
            <person name="Wang Q."/>
            <person name="Zhang B."/>
            <person name="Ji P."/>
            <person name="Sakyi L.B."/>
            <person name="Cui X."/>
            <person name="Yuan T."/>
            <person name="Jiang B."/>
            <person name="Yang W."/>
            <person name="Lam T.T.-Y."/>
            <person name="Chang Q."/>
            <person name="Ding S."/>
            <person name="Wang X."/>
            <person name="Zhu J."/>
            <person name="Ruan X."/>
            <person name="Zhao L."/>
            <person name="Wei J."/>
            <person name="Que T."/>
            <person name="Du C."/>
            <person name="Cheng J."/>
            <person name="Dai P."/>
            <person name="Han X."/>
            <person name="Huang E."/>
            <person name="Gao Y."/>
            <person name="Liu J."/>
            <person name="Shao H."/>
            <person name="Ye R."/>
            <person name="Li L."/>
            <person name="Wei W."/>
            <person name="Wang X."/>
            <person name="Wang C."/>
            <person name="Huo Q."/>
            <person name="Li W."/>
            <person name="Guo W."/>
            <person name="Chen H."/>
            <person name="Chen S."/>
            <person name="Zhou L."/>
            <person name="Zhou L."/>
            <person name="Ni X."/>
            <person name="Tian J."/>
            <person name="Zhou Y."/>
            <person name="Sheng Y."/>
            <person name="Liu T."/>
            <person name="Pan Y."/>
            <person name="Xia L."/>
            <person name="Li J."/>
            <person name="Zhao F."/>
            <person name="Cao W."/>
        </authorList>
    </citation>
    <scope>NUCLEOTIDE SEQUENCE</scope>
    <source>
        <strain evidence="2">Rmic-2018</strain>
        <tissue evidence="2">Larvae</tissue>
    </source>
</reference>
<dbReference type="AlphaFoldDB" id="A0A9J6E524"/>